<keyword evidence="3" id="KW-1185">Reference proteome</keyword>
<proteinExistence type="predicted"/>
<evidence type="ECO:0008006" key="4">
    <source>
        <dbReference type="Google" id="ProtNLM"/>
    </source>
</evidence>
<evidence type="ECO:0000256" key="1">
    <source>
        <dbReference type="SAM" id="SignalP"/>
    </source>
</evidence>
<dbReference type="VEuPathDB" id="VectorBase:AMIN014267"/>
<feature type="chain" id="PRO_5008141614" description="Single domain-containing protein" evidence="1">
    <location>
        <begin position="22"/>
        <end position="110"/>
    </location>
</feature>
<protein>
    <recommendedName>
        <fullName evidence="4">Single domain-containing protein</fullName>
    </recommendedName>
</protein>
<name>A0A182WNH8_9DIPT</name>
<feature type="signal peptide" evidence="1">
    <location>
        <begin position="1"/>
        <end position="21"/>
    </location>
</feature>
<evidence type="ECO:0000313" key="3">
    <source>
        <dbReference type="Proteomes" id="UP000075920"/>
    </source>
</evidence>
<evidence type="ECO:0000313" key="2">
    <source>
        <dbReference type="EnsemblMetazoa" id="AMIN014267-PA"/>
    </source>
</evidence>
<sequence>MPLSMCNTVLCMVLVIFTVAANVIPNGGPSAWSSPTSQYIVPKDPSKIMQFQNRTEYELGHKCLIDKTEGICSEMKFCPDYNANQSSKNVKAENDPCLNILQTVVVCCTN</sequence>
<dbReference type="AlphaFoldDB" id="A0A182WNH8"/>
<organism evidence="2 3">
    <name type="scientific">Anopheles minimus</name>
    <dbReference type="NCBI Taxonomy" id="112268"/>
    <lineage>
        <taxon>Eukaryota</taxon>
        <taxon>Metazoa</taxon>
        <taxon>Ecdysozoa</taxon>
        <taxon>Arthropoda</taxon>
        <taxon>Hexapoda</taxon>
        <taxon>Insecta</taxon>
        <taxon>Pterygota</taxon>
        <taxon>Neoptera</taxon>
        <taxon>Endopterygota</taxon>
        <taxon>Diptera</taxon>
        <taxon>Nematocera</taxon>
        <taxon>Culicoidea</taxon>
        <taxon>Culicidae</taxon>
        <taxon>Anophelinae</taxon>
        <taxon>Anopheles</taxon>
    </lineage>
</organism>
<reference evidence="3" key="1">
    <citation type="submission" date="2013-03" db="EMBL/GenBank/DDBJ databases">
        <title>The Genome Sequence of Anopheles minimus MINIMUS1.</title>
        <authorList>
            <consortium name="The Broad Institute Genomics Platform"/>
            <person name="Neafsey D.E."/>
            <person name="Walton C."/>
            <person name="Walker B."/>
            <person name="Young S.K."/>
            <person name="Zeng Q."/>
            <person name="Gargeya S."/>
            <person name="Fitzgerald M."/>
            <person name="Haas B."/>
            <person name="Abouelleil A."/>
            <person name="Allen A.W."/>
            <person name="Alvarado L."/>
            <person name="Arachchi H.M."/>
            <person name="Berlin A.M."/>
            <person name="Chapman S.B."/>
            <person name="Gainer-Dewar J."/>
            <person name="Goldberg J."/>
            <person name="Griggs A."/>
            <person name="Gujja S."/>
            <person name="Hansen M."/>
            <person name="Howarth C."/>
            <person name="Imamovic A."/>
            <person name="Ireland A."/>
            <person name="Larimer J."/>
            <person name="McCowan C."/>
            <person name="Murphy C."/>
            <person name="Pearson M."/>
            <person name="Poon T.W."/>
            <person name="Priest M."/>
            <person name="Roberts A."/>
            <person name="Saif S."/>
            <person name="Shea T."/>
            <person name="Sisk P."/>
            <person name="Sykes S."/>
            <person name="Wortman J."/>
            <person name="Nusbaum C."/>
            <person name="Birren B."/>
        </authorList>
    </citation>
    <scope>NUCLEOTIDE SEQUENCE [LARGE SCALE GENOMIC DNA]</scope>
    <source>
        <strain evidence="3">MINIMUS1</strain>
    </source>
</reference>
<dbReference type="EnsemblMetazoa" id="AMIN014267-RA">
    <property type="protein sequence ID" value="AMIN014267-PA"/>
    <property type="gene ID" value="AMIN014267"/>
</dbReference>
<reference evidence="2" key="2">
    <citation type="submission" date="2020-05" db="UniProtKB">
        <authorList>
            <consortium name="EnsemblMetazoa"/>
        </authorList>
    </citation>
    <scope>IDENTIFICATION</scope>
    <source>
        <strain evidence="2">MINIMUS1</strain>
    </source>
</reference>
<dbReference type="Proteomes" id="UP000075920">
    <property type="component" value="Unassembled WGS sequence"/>
</dbReference>
<accession>A0A182WNH8</accession>
<keyword evidence="1" id="KW-0732">Signal</keyword>